<feature type="region of interest" description="Disordered" evidence="1">
    <location>
        <begin position="164"/>
        <end position="197"/>
    </location>
</feature>
<protein>
    <submittedName>
        <fullName evidence="2">Uncharacterized protein</fullName>
    </submittedName>
</protein>
<organism evidence="2 3">
    <name type="scientific">Fusarium oligoseptatum</name>
    <dbReference type="NCBI Taxonomy" id="2604345"/>
    <lineage>
        <taxon>Eukaryota</taxon>
        <taxon>Fungi</taxon>
        <taxon>Dikarya</taxon>
        <taxon>Ascomycota</taxon>
        <taxon>Pezizomycotina</taxon>
        <taxon>Sordariomycetes</taxon>
        <taxon>Hypocreomycetidae</taxon>
        <taxon>Hypocreales</taxon>
        <taxon>Nectriaceae</taxon>
        <taxon>Fusarium</taxon>
        <taxon>Fusarium solani species complex</taxon>
    </lineage>
</organism>
<dbReference type="EMBL" id="NKCK01000013">
    <property type="protein sequence ID" value="RSM12636.1"/>
    <property type="molecule type" value="Genomic_DNA"/>
</dbReference>
<evidence type="ECO:0000256" key="1">
    <source>
        <dbReference type="SAM" id="MobiDB-lite"/>
    </source>
</evidence>
<comment type="caution">
    <text evidence="2">The sequence shown here is derived from an EMBL/GenBank/DDBJ whole genome shotgun (WGS) entry which is preliminary data.</text>
</comment>
<proteinExistence type="predicted"/>
<keyword evidence="3" id="KW-1185">Reference proteome</keyword>
<dbReference type="AlphaFoldDB" id="A0A428UE97"/>
<feature type="compositionally biased region" description="Gly residues" evidence="1">
    <location>
        <begin position="176"/>
        <end position="190"/>
    </location>
</feature>
<reference evidence="2 3" key="1">
    <citation type="submission" date="2017-06" db="EMBL/GenBank/DDBJ databases">
        <title>Comparative genomic analysis of Ambrosia Fusariam Clade fungi.</title>
        <authorList>
            <person name="Stajich J.E."/>
            <person name="Carrillo J."/>
            <person name="Kijimoto T."/>
            <person name="Eskalen A."/>
            <person name="O'Donnell K."/>
            <person name="Kasson M."/>
        </authorList>
    </citation>
    <scope>NUCLEOTIDE SEQUENCE [LARGE SCALE GENOMIC DNA]</scope>
    <source>
        <strain evidence="2 3">NRRL62579</strain>
    </source>
</reference>
<accession>A0A428UE97</accession>
<dbReference type="Proteomes" id="UP000287144">
    <property type="component" value="Unassembled WGS sequence"/>
</dbReference>
<evidence type="ECO:0000313" key="3">
    <source>
        <dbReference type="Proteomes" id="UP000287144"/>
    </source>
</evidence>
<gene>
    <name evidence="2" type="ORF">CEP52_002416</name>
</gene>
<evidence type="ECO:0000313" key="2">
    <source>
        <dbReference type="EMBL" id="RSM12636.1"/>
    </source>
</evidence>
<name>A0A428UE97_9HYPO</name>
<sequence length="274" mass="30348">MGTAASSGSPEIKAHGLGVIDPSLVIQLDVFDWHFDIGLGLVDGGFDRLVDAIFRALLIRVDLHDLFAAFDELRMVHKWRTVMAGLVVDRLDQLFKKFNQPNFSSKIKSNASPTLNLASDPDPPLPAFVFESKNPAPTTMLSVFDSALWNSSYILDHDCIAEKHNPGEPRVSPSGGRSGGRARGGFGRGLPGTRQEAEEKISYWRQEGEMKYHESKFKEACEEVAKWTMRRDSLPEIPEAKAELDKEVEKKVAEILARKTIGEASQPPKTSKST</sequence>